<organism evidence="2 3">
    <name type="scientific">Trichomonas vaginalis (strain ATCC PRA-98 / G3)</name>
    <dbReference type="NCBI Taxonomy" id="412133"/>
    <lineage>
        <taxon>Eukaryota</taxon>
        <taxon>Metamonada</taxon>
        <taxon>Parabasalia</taxon>
        <taxon>Trichomonadida</taxon>
        <taxon>Trichomonadidae</taxon>
        <taxon>Trichomonas</taxon>
    </lineage>
</organism>
<evidence type="ECO:0000313" key="3">
    <source>
        <dbReference type="Proteomes" id="UP000001542"/>
    </source>
</evidence>
<dbReference type="AlphaFoldDB" id="A2EKS3"/>
<gene>
    <name evidence="2" type="ORF">TVAG_310070</name>
</gene>
<protein>
    <submittedName>
        <fullName evidence="2">Uncharacterized protein</fullName>
    </submittedName>
</protein>
<dbReference type="InParanoid" id="A2EKS3"/>
<dbReference type="RefSeq" id="XP_001318943.1">
    <property type="nucleotide sequence ID" value="XM_001318908.1"/>
</dbReference>
<dbReference type="KEGG" id="tva:4764602"/>
<sequence length="74" mass="8533">MCKEEDEVVQDKDQKYINYDDSKSGKQAKDYPEPGNCPIPPSELVTIPEHESKVDEDPLHLKDMTEFHDLKLSD</sequence>
<dbReference type="VEuPathDB" id="TrichDB:TVAG_310070"/>
<proteinExistence type="predicted"/>
<dbReference type="EMBL" id="DS113416">
    <property type="protein sequence ID" value="EAY06720.1"/>
    <property type="molecule type" value="Genomic_DNA"/>
</dbReference>
<reference evidence="2" key="2">
    <citation type="journal article" date="2007" name="Science">
        <title>Draft genome sequence of the sexually transmitted pathogen Trichomonas vaginalis.</title>
        <authorList>
            <person name="Carlton J.M."/>
            <person name="Hirt R.P."/>
            <person name="Silva J.C."/>
            <person name="Delcher A.L."/>
            <person name="Schatz M."/>
            <person name="Zhao Q."/>
            <person name="Wortman J.R."/>
            <person name="Bidwell S.L."/>
            <person name="Alsmark U.C.M."/>
            <person name="Besteiro S."/>
            <person name="Sicheritz-Ponten T."/>
            <person name="Noel C.J."/>
            <person name="Dacks J.B."/>
            <person name="Foster P.G."/>
            <person name="Simillion C."/>
            <person name="Van de Peer Y."/>
            <person name="Miranda-Saavedra D."/>
            <person name="Barton G.J."/>
            <person name="Westrop G.D."/>
            <person name="Mueller S."/>
            <person name="Dessi D."/>
            <person name="Fiori P.L."/>
            <person name="Ren Q."/>
            <person name="Paulsen I."/>
            <person name="Zhang H."/>
            <person name="Bastida-Corcuera F.D."/>
            <person name="Simoes-Barbosa A."/>
            <person name="Brown M.T."/>
            <person name="Hayes R.D."/>
            <person name="Mukherjee M."/>
            <person name="Okumura C.Y."/>
            <person name="Schneider R."/>
            <person name="Smith A.J."/>
            <person name="Vanacova S."/>
            <person name="Villalvazo M."/>
            <person name="Haas B.J."/>
            <person name="Pertea M."/>
            <person name="Feldblyum T.V."/>
            <person name="Utterback T.R."/>
            <person name="Shu C.L."/>
            <person name="Osoegawa K."/>
            <person name="de Jong P.J."/>
            <person name="Hrdy I."/>
            <person name="Horvathova L."/>
            <person name="Zubacova Z."/>
            <person name="Dolezal P."/>
            <person name="Malik S.B."/>
            <person name="Logsdon J.M. Jr."/>
            <person name="Henze K."/>
            <person name="Gupta A."/>
            <person name="Wang C.C."/>
            <person name="Dunne R.L."/>
            <person name="Upcroft J.A."/>
            <person name="Upcroft P."/>
            <person name="White O."/>
            <person name="Salzberg S.L."/>
            <person name="Tang P."/>
            <person name="Chiu C.-H."/>
            <person name="Lee Y.-S."/>
            <person name="Embley T.M."/>
            <person name="Coombs G.H."/>
            <person name="Mottram J.C."/>
            <person name="Tachezy J."/>
            <person name="Fraser-Liggett C.M."/>
            <person name="Johnson P.J."/>
        </authorList>
    </citation>
    <scope>NUCLEOTIDE SEQUENCE [LARGE SCALE GENOMIC DNA]</scope>
    <source>
        <strain evidence="2">G3</strain>
    </source>
</reference>
<dbReference type="VEuPathDB" id="TrichDB:TVAGG3_0865380"/>
<feature type="region of interest" description="Disordered" evidence="1">
    <location>
        <begin position="1"/>
        <end position="45"/>
    </location>
</feature>
<feature type="compositionally biased region" description="Basic and acidic residues" evidence="1">
    <location>
        <begin position="1"/>
        <end position="32"/>
    </location>
</feature>
<dbReference type="Proteomes" id="UP000001542">
    <property type="component" value="Unassembled WGS sequence"/>
</dbReference>
<accession>A2EKS3</accession>
<evidence type="ECO:0000313" key="2">
    <source>
        <dbReference type="EMBL" id="EAY06720.1"/>
    </source>
</evidence>
<evidence type="ECO:0000256" key="1">
    <source>
        <dbReference type="SAM" id="MobiDB-lite"/>
    </source>
</evidence>
<keyword evidence="3" id="KW-1185">Reference proteome</keyword>
<name>A2EKS3_TRIV3</name>
<reference evidence="2" key="1">
    <citation type="submission" date="2006-10" db="EMBL/GenBank/DDBJ databases">
        <authorList>
            <person name="Amadeo P."/>
            <person name="Zhao Q."/>
            <person name="Wortman J."/>
            <person name="Fraser-Liggett C."/>
            <person name="Carlton J."/>
        </authorList>
    </citation>
    <scope>NUCLEOTIDE SEQUENCE</scope>
    <source>
        <strain evidence="2">G3</strain>
    </source>
</reference>